<dbReference type="InterPro" id="IPR001647">
    <property type="entry name" value="HTH_TetR"/>
</dbReference>
<feature type="domain" description="HTH tetR-type" evidence="3">
    <location>
        <begin position="1"/>
        <end position="61"/>
    </location>
</feature>
<proteinExistence type="predicted"/>
<dbReference type="AlphaFoldDB" id="A0A377GYA0"/>
<keyword evidence="5" id="KW-1185">Reference proteome</keyword>
<gene>
    <name evidence="4" type="primary">yvdT</name>
    <name evidence="4" type="ORF">NCTC10723_01190</name>
</gene>
<feature type="DNA-binding region" description="H-T-H motif" evidence="2">
    <location>
        <begin position="24"/>
        <end position="43"/>
    </location>
</feature>
<accession>A0A377GYA0</accession>
<organism evidence="4 5">
    <name type="scientific">Fusobacterium necrogenes</name>
    <dbReference type="NCBI Taxonomy" id="858"/>
    <lineage>
        <taxon>Bacteria</taxon>
        <taxon>Fusobacteriati</taxon>
        <taxon>Fusobacteriota</taxon>
        <taxon>Fusobacteriia</taxon>
        <taxon>Fusobacteriales</taxon>
        <taxon>Fusobacteriaceae</taxon>
        <taxon>Fusobacterium</taxon>
    </lineage>
</organism>
<evidence type="ECO:0000313" key="4">
    <source>
        <dbReference type="EMBL" id="STO31732.1"/>
    </source>
</evidence>
<evidence type="ECO:0000256" key="2">
    <source>
        <dbReference type="PROSITE-ProRule" id="PRU00335"/>
    </source>
</evidence>
<dbReference type="Gene3D" id="1.10.357.10">
    <property type="entry name" value="Tetracycline Repressor, domain 2"/>
    <property type="match status" value="1"/>
</dbReference>
<dbReference type="InterPro" id="IPR050624">
    <property type="entry name" value="HTH-type_Tx_Regulator"/>
</dbReference>
<dbReference type="PRINTS" id="PR00455">
    <property type="entry name" value="HTHTETR"/>
</dbReference>
<dbReference type="PANTHER" id="PTHR43479:SF11">
    <property type="entry name" value="ACREF_ENVCD OPERON REPRESSOR-RELATED"/>
    <property type="match status" value="1"/>
</dbReference>
<dbReference type="EMBL" id="UGGU01000003">
    <property type="protein sequence ID" value="STO31732.1"/>
    <property type="molecule type" value="Genomic_DNA"/>
</dbReference>
<keyword evidence="1 2" id="KW-0238">DNA-binding</keyword>
<dbReference type="Proteomes" id="UP000255328">
    <property type="component" value="Unassembled WGS sequence"/>
</dbReference>
<evidence type="ECO:0000259" key="3">
    <source>
        <dbReference type="PROSITE" id="PS50977"/>
    </source>
</evidence>
<dbReference type="GO" id="GO:0003677">
    <property type="term" value="F:DNA binding"/>
    <property type="evidence" value="ECO:0007669"/>
    <property type="project" value="UniProtKB-UniRule"/>
</dbReference>
<protein>
    <submittedName>
        <fullName evidence="4">Uncharacterized HTH-type transcriptional regulator yvdT</fullName>
    </submittedName>
</protein>
<dbReference type="InterPro" id="IPR009057">
    <property type="entry name" value="Homeodomain-like_sf"/>
</dbReference>
<dbReference type="RefSeq" id="WP_172606957.1">
    <property type="nucleotide sequence ID" value="NZ_CASFEE010000031.1"/>
</dbReference>
<dbReference type="PROSITE" id="PS01081">
    <property type="entry name" value="HTH_TETR_1"/>
    <property type="match status" value="1"/>
</dbReference>
<dbReference type="PANTHER" id="PTHR43479">
    <property type="entry name" value="ACREF/ENVCD OPERON REPRESSOR-RELATED"/>
    <property type="match status" value="1"/>
</dbReference>
<reference evidence="4 5" key="1">
    <citation type="submission" date="2018-06" db="EMBL/GenBank/DDBJ databases">
        <authorList>
            <consortium name="Pathogen Informatics"/>
            <person name="Doyle S."/>
        </authorList>
    </citation>
    <scope>NUCLEOTIDE SEQUENCE [LARGE SCALE GENOMIC DNA]</scope>
    <source>
        <strain evidence="4 5">NCTC10723</strain>
    </source>
</reference>
<sequence>MGKRELIIYSMKKLILEKGYNNVTVEDITNDAGIAKGSFYTYFKNKSSVVDCILEEIIKKLNKRNFLDKRLSLTNSIKKIVLSRLKLEDDDLKDNLFLLNLFRNGGILESKTIDLLKIIDKIFLDALERLILFYSESVKLKREEARVYSKIINNIIFSYKVFTLFFSEKDNRYIVDINNIKNKYQSKEFEKNVEAISESILKILIY</sequence>
<dbReference type="PROSITE" id="PS50977">
    <property type="entry name" value="HTH_TETR_2"/>
    <property type="match status" value="1"/>
</dbReference>
<dbReference type="SUPFAM" id="SSF46689">
    <property type="entry name" value="Homeodomain-like"/>
    <property type="match status" value="1"/>
</dbReference>
<evidence type="ECO:0000256" key="1">
    <source>
        <dbReference type="ARBA" id="ARBA00023125"/>
    </source>
</evidence>
<name>A0A377GYA0_9FUSO</name>
<dbReference type="InterPro" id="IPR023772">
    <property type="entry name" value="DNA-bd_HTH_TetR-type_CS"/>
</dbReference>
<dbReference type="Pfam" id="PF00440">
    <property type="entry name" value="TetR_N"/>
    <property type="match status" value="1"/>
</dbReference>
<evidence type="ECO:0000313" key="5">
    <source>
        <dbReference type="Proteomes" id="UP000255328"/>
    </source>
</evidence>